<dbReference type="SUPFAM" id="SSF46785">
    <property type="entry name" value="Winged helix' DNA-binding domain"/>
    <property type="match status" value="1"/>
</dbReference>
<protein>
    <submittedName>
        <fullName evidence="1">PadR family transcriptional regulator</fullName>
    </submittedName>
</protein>
<accession>A0ABD5M356</accession>
<dbReference type="EMBL" id="JBEDNY010000002">
    <property type="protein sequence ID" value="MEZ3163837.1"/>
    <property type="molecule type" value="Genomic_DNA"/>
</dbReference>
<reference evidence="1 2" key="1">
    <citation type="submission" date="2024-06" db="EMBL/GenBank/DDBJ databases">
        <title>Halorubrum miltondacostae sp. nov., a potential PHA producer isolated from an inland solar saltern in Rio Maior, Portugal.</title>
        <authorList>
            <person name="Albuquerque L."/>
            <person name="Viver T."/>
            <person name="Barroso C."/>
            <person name="Claudino R."/>
            <person name="Galvan M."/>
            <person name="Simoes G."/>
            <person name="Lobo Da Cunha A."/>
            <person name="Egas C."/>
        </authorList>
    </citation>
    <scope>NUCLEOTIDE SEQUENCE [LARGE SCALE GENOMIC DNA]</scope>
    <source>
        <strain evidence="1 2">RMP-11</strain>
    </source>
</reference>
<keyword evidence="2" id="KW-1185">Reference proteome</keyword>
<gene>
    <name evidence="1" type="ORF">ABNG04_08090</name>
</gene>
<evidence type="ECO:0000313" key="1">
    <source>
        <dbReference type="EMBL" id="MEZ3163837.1"/>
    </source>
</evidence>
<dbReference type="Proteomes" id="UP001567572">
    <property type="component" value="Unassembled WGS sequence"/>
</dbReference>
<proteinExistence type="predicted"/>
<dbReference type="RefSeq" id="WP_371161608.1">
    <property type="nucleotide sequence ID" value="NZ_JBEDNX010000002.1"/>
</dbReference>
<comment type="caution">
    <text evidence="1">The sequence shown here is derived from an EMBL/GenBank/DDBJ whole genome shotgun (WGS) entry which is preliminary data.</text>
</comment>
<dbReference type="InterPro" id="IPR036390">
    <property type="entry name" value="WH_DNA-bd_sf"/>
</dbReference>
<sequence length="107" mass="12057">MSNPNAESDNIRLADLAAAHRDLLWVVAQTGPTESRSLHRELSTYYTKGIDQTRVCAVLEELIEYDYVTERTHDTVTYRLTESARRALAARQAWQAGSHDVTEGGHK</sequence>
<evidence type="ECO:0000313" key="2">
    <source>
        <dbReference type="Proteomes" id="UP001567572"/>
    </source>
</evidence>
<name>A0ABD5M356_9EURY</name>
<dbReference type="AlphaFoldDB" id="A0ABD5M356"/>
<organism evidence="1 2">
    <name type="scientific">Halorubrum miltondacostae</name>
    <dbReference type="NCBI Taxonomy" id="3076378"/>
    <lineage>
        <taxon>Archaea</taxon>
        <taxon>Methanobacteriati</taxon>
        <taxon>Methanobacteriota</taxon>
        <taxon>Stenosarchaea group</taxon>
        <taxon>Halobacteria</taxon>
        <taxon>Halobacteriales</taxon>
        <taxon>Haloferacaceae</taxon>
        <taxon>Halorubrum</taxon>
    </lineage>
</organism>